<dbReference type="OrthoDB" id="2870421at2"/>
<dbReference type="RefSeq" id="WP_010859270.1">
    <property type="nucleotide sequence ID" value="NZ_KB933398.1"/>
</dbReference>
<dbReference type="EMBL" id="AQPX01000018">
    <property type="protein sequence ID" value="EON72225.1"/>
    <property type="molecule type" value="Genomic_DNA"/>
</dbReference>
<dbReference type="AlphaFoldDB" id="R7ZDK0"/>
<evidence type="ECO:0000313" key="3">
    <source>
        <dbReference type="Proteomes" id="UP000013911"/>
    </source>
</evidence>
<gene>
    <name evidence="2" type="ORF">H131_11628</name>
</gene>
<dbReference type="eggNOG" id="ENOG5031AGU">
    <property type="taxonomic scope" value="Bacteria"/>
</dbReference>
<dbReference type="PROSITE" id="PS51257">
    <property type="entry name" value="PROKAR_LIPOPROTEIN"/>
    <property type="match status" value="1"/>
</dbReference>
<accession>R7ZDK0</accession>
<evidence type="ECO:0000256" key="1">
    <source>
        <dbReference type="SAM" id="SignalP"/>
    </source>
</evidence>
<name>R7ZDK0_LYSSH</name>
<dbReference type="PATRIC" id="fig|1285586.5.peg.2364"/>
<comment type="caution">
    <text evidence="2">The sequence shown here is derived from an EMBL/GenBank/DDBJ whole genome shotgun (WGS) entry which is preliminary data.</text>
</comment>
<feature type="chain" id="PRO_5038936696" evidence="1">
    <location>
        <begin position="21"/>
        <end position="219"/>
    </location>
</feature>
<sequence>MRSILFVLSLAILLVGCTTNKVTEQQETLSKQAVTAEASKFEKTAEPKTAENLASFIPPDGSTAYYVGQGNEFASFSLQTTYIDDTHIAQIEDNGGVIMLKVYRLTDSAIVLIYKAAVDNTPSLPTAQEADSFPVIEPILQLPFEVGNSFAGWTIQSTTATVDTGTKIYHDVIQLTRTKDTMTTQKYFAKDVGLIRIEDTMQTDNEEPFVVTSTLRTIE</sequence>
<keyword evidence="1" id="KW-0732">Signal</keyword>
<reference evidence="2 3" key="1">
    <citation type="submission" date="2013-04" db="EMBL/GenBank/DDBJ databases">
        <title>Draft genome of the heavy metal tolerant bacterium Lysinibacillus sphaericus strain OT4b.31.</title>
        <authorList>
            <person name="Pena-Montenegro T.D."/>
            <person name="Dussan J."/>
        </authorList>
    </citation>
    <scope>NUCLEOTIDE SEQUENCE [LARGE SCALE GENOMIC DNA]</scope>
    <source>
        <strain evidence="2 3">OT4b.31</strain>
    </source>
</reference>
<feature type="signal peptide" evidence="1">
    <location>
        <begin position="1"/>
        <end position="20"/>
    </location>
</feature>
<proteinExistence type="predicted"/>
<dbReference type="Proteomes" id="UP000013911">
    <property type="component" value="Unassembled WGS sequence"/>
</dbReference>
<organism evidence="2 3">
    <name type="scientific">Lysinibacillus sphaericus OT4b.31</name>
    <dbReference type="NCBI Taxonomy" id="1285586"/>
    <lineage>
        <taxon>Bacteria</taxon>
        <taxon>Bacillati</taxon>
        <taxon>Bacillota</taxon>
        <taxon>Bacilli</taxon>
        <taxon>Bacillales</taxon>
        <taxon>Bacillaceae</taxon>
        <taxon>Lysinibacillus</taxon>
    </lineage>
</organism>
<keyword evidence="2" id="KW-0449">Lipoprotein</keyword>
<evidence type="ECO:0000313" key="2">
    <source>
        <dbReference type="EMBL" id="EON72225.1"/>
    </source>
</evidence>
<protein>
    <submittedName>
        <fullName evidence="2">Lipoprotein</fullName>
    </submittedName>
</protein>
<dbReference type="HOGENOM" id="CLU_097126_0_0_9"/>